<dbReference type="GO" id="GO:0008270">
    <property type="term" value="F:zinc ion binding"/>
    <property type="evidence" value="ECO:0007669"/>
    <property type="project" value="TreeGrafter"/>
</dbReference>
<keyword evidence="3" id="KW-1185">Reference proteome</keyword>
<dbReference type="Proteomes" id="UP000688137">
    <property type="component" value="Unassembled WGS sequence"/>
</dbReference>
<evidence type="ECO:0008006" key="4">
    <source>
        <dbReference type="Google" id="ProtNLM"/>
    </source>
</evidence>
<accession>A0A8S1LII7</accession>
<dbReference type="AlphaFoldDB" id="A0A8S1LII7"/>
<dbReference type="EMBL" id="CAJJDM010000040">
    <property type="protein sequence ID" value="CAD8067490.1"/>
    <property type="molecule type" value="Genomic_DNA"/>
</dbReference>
<dbReference type="OMA" id="IVENVIM"/>
<comment type="caution">
    <text evidence="2">The sequence shown here is derived from an EMBL/GenBank/DDBJ whole genome shotgun (WGS) entry which is preliminary data.</text>
</comment>
<proteinExistence type="predicted"/>
<reference evidence="2" key="1">
    <citation type="submission" date="2021-01" db="EMBL/GenBank/DDBJ databases">
        <authorList>
            <consortium name="Genoscope - CEA"/>
            <person name="William W."/>
        </authorList>
    </citation>
    <scope>NUCLEOTIDE SEQUENCE</scope>
</reference>
<feature type="transmembrane region" description="Helical" evidence="1">
    <location>
        <begin position="36"/>
        <end position="57"/>
    </location>
</feature>
<dbReference type="PANTHER" id="PTHR12621">
    <property type="entry name" value="CYSTEINE AND HISTIDINE-RICH DOMAIN CHORD -CONTAINING PROTEIN"/>
    <property type="match status" value="1"/>
</dbReference>
<evidence type="ECO:0000313" key="3">
    <source>
        <dbReference type="Proteomes" id="UP000688137"/>
    </source>
</evidence>
<evidence type="ECO:0000313" key="2">
    <source>
        <dbReference type="EMBL" id="CAD8067490.1"/>
    </source>
</evidence>
<protein>
    <recommendedName>
        <fullName evidence="4">Transmembrane protein</fullName>
    </recommendedName>
</protein>
<sequence length="457" mass="53999">MNKIIDSIEKLDLFGVPVNLLTNENEPKFKSKLGGLISLLVGSTSLVYFFYIMILWINNEIPPNVSAKQKTTGYSEFKWTEPLITFNLFDFSSEIDPFRKEKNIITPLLFTIIDSRIEEQPIFLFSTDENPRQFVFEEGSLILNNAYGKDEIHQEMKQYLLVFAVCSDELKINGRNCADTKEIQQYIEKDHGFLFLTIKLHQLNYITRELESFEKQYYSAFDPRRTMYSQVMLKQQETIIDDGILFDKFRHYFFLNNYEITTQPVDSDFMPSQIYFIIDNISIVENVIMPKLGQILAQIGSIVQLIFILQYLAIYYNKQLFENYLTHDIITMYYPEFKELQLNWFNQIKFNEKENSKFPKQSVNQAYKILQKGAKQKFRLNNILYEISRLQFVFQQQLGNKVFQVCHTLGGLMSENLFESLNIKESNRMVVYPFDSFEQDQNKVINIEPLELLIKQN</sequence>
<gene>
    <name evidence="2" type="ORF">PPRIM_AZ9-3.1.T0410013</name>
</gene>
<dbReference type="PANTHER" id="PTHR12621:SF7">
    <property type="entry name" value="CYSTEINE AND HISTIDINE-RICH DOMAIN-CONTAINING PROTEIN 1"/>
    <property type="match status" value="1"/>
</dbReference>
<organism evidence="2 3">
    <name type="scientific">Paramecium primaurelia</name>
    <dbReference type="NCBI Taxonomy" id="5886"/>
    <lineage>
        <taxon>Eukaryota</taxon>
        <taxon>Sar</taxon>
        <taxon>Alveolata</taxon>
        <taxon>Ciliophora</taxon>
        <taxon>Intramacronucleata</taxon>
        <taxon>Oligohymenophorea</taxon>
        <taxon>Peniculida</taxon>
        <taxon>Parameciidae</taxon>
        <taxon>Paramecium</taxon>
    </lineage>
</organism>
<name>A0A8S1LII7_PARPR</name>
<keyword evidence="1" id="KW-0812">Transmembrane</keyword>
<keyword evidence="1" id="KW-0472">Membrane</keyword>
<evidence type="ECO:0000256" key="1">
    <source>
        <dbReference type="SAM" id="Phobius"/>
    </source>
</evidence>
<keyword evidence="1" id="KW-1133">Transmembrane helix</keyword>